<dbReference type="FunFam" id="3.30.70.330:FF:000400">
    <property type="entry name" value="Negative regulator of differentiation 1"/>
    <property type="match status" value="1"/>
</dbReference>
<evidence type="ECO:0000256" key="3">
    <source>
        <dbReference type="PROSITE-ProRule" id="PRU00176"/>
    </source>
</evidence>
<evidence type="ECO:0000313" key="7">
    <source>
        <dbReference type="Proteomes" id="UP001234581"/>
    </source>
</evidence>
<dbReference type="InterPro" id="IPR000504">
    <property type="entry name" value="RRM_dom"/>
</dbReference>
<sequence length="769" mass="84624">MEAPIYDDVDLSSNVNDHKWDKEDVYIHGEDQDGTSQANRQTKTWANQAADDLDKWGNQVAYIHKSVDPNKDTTQIVIKYVVTPTMEDQLREAFSRFGVVKYVNIVPNTFLNYTATDVVDIDKDEDNISAIVVEHSRQRHCSGTLIIASRATCASPHSFHPTALLLSRRKMTPSSQAHPTLTTTNNPPIIKHNSSEAEPVKKSRFSPSYYDVYPMANGGGYSPGNGIYQSNSFTRYSGTHSPYPNVSQYSSNGTQATVMNGPPTPQFVQGSLGPSSPITLASTFSTPQFQSPAAYMPSPQLSPASHQTARTVYIGNIPTDTSISDILDHVRVGNIDSVRPLPEKNCAFITFVEASSAAQFYHEATSKKLIVNGAELRIGWGRPSSIPANIHVALQNGASRNVFFGSLDDTVTEQYLRDNLLRFGHIEHIKLIKDKNIAFVHFLSTFNAIKCVTTLPTEPQWASRRINYGRDRCAPLSKSSSNMVLAQHHPMFSPSTAYPVRFPSYDPYAVAATVEAYPTGAPATLTGSNVDQAPLVGIANRTIYLGNIHPDTTCEEICNVIRGGILSQIRYLQDKHIAFITFVDPALALHFFNQSIYHGLIIKNRRLKIGWGKASALSPAVISAVQNGGSRNVYLGNIDETITEEKLKQDFSDYGEIELVNTLKEKNCAFVNFTSIAAAVRAIEGIRAKEEYKKYRINYGKDRCGNPPRAHRAGQRMPDAPFITPNVTSTDLDEADIAKESVTATEALINDDSHGHVNGVLQNVLVPSG</sequence>
<dbReference type="GeneID" id="83217819"/>
<dbReference type="PROSITE" id="PS50102">
    <property type="entry name" value="RRM"/>
    <property type="match status" value="4"/>
</dbReference>
<evidence type="ECO:0000256" key="1">
    <source>
        <dbReference type="ARBA" id="ARBA00022737"/>
    </source>
</evidence>
<dbReference type="InterPro" id="IPR039171">
    <property type="entry name" value="Cwc2/Slt11"/>
</dbReference>
<protein>
    <recommendedName>
        <fullName evidence="5">RRM domain-containing protein</fullName>
    </recommendedName>
</protein>
<dbReference type="Proteomes" id="UP001234581">
    <property type="component" value="Unassembled WGS sequence"/>
</dbReference>
<dbReference type="FunFam" id="3.30.70.330:FF:000064">
    <property type="entry name" value="Differentiation 1 negative regulator"/>
    <property type="match status" value="1"/>
</dbReference>
<dbReference type="SUPFAM" id="SSF54928">
    <property type="entry name" value="RNA-binding domain, RBD"/>
    <property type="match status" value="2"/>
</dbReference>
<feature type="domain" description="RRM" evidence="5">
    <location>
        <begin position="541"/>
        <end position="614"/>
    </location>
</feature>
<accession>A0AAD7UXJ1</accession>
<dbReference type="EMBL" id="JARTCD010000069">
    <property type="protein sequence ID" value="KAJ8653966.1"/>
    <property type="molecule type" value="Genomic_DNA"/>
</dbReference>
<feature type="compositionally biased region" description="Low complexity" evidence="4">
    <location>
        <begin position="179"/>
        <end position="188"/>
    </location>
</feature>
<evidence type="ECO:0000256" key="2">
    <source>
        <dbReference type="ARBA" id="ARBA00022884"/>
    </source>
</evidence>
<organism evidence="6 7">
    <name type="scientific">Lichtheimia ornata</name>
    <dbReference type="NCBI Taxonomy" id="688661"/>
    <lineage>
        <taxon>Eukaryota</taxon>
        <taxon>Fungi</taxon>
        <taxon>Fungi incertae sedis</taxon>
        <taxon>Mucoromycota</taxon>
        <taxon>Mucoromycotina</taxon>
        <taxon>Mucoromycetes</taxon>
        <taxon>Mucorales</taxon>
        <taxon>Lichtheimiaceae</taxon>
        <taxon>Lichtheimia</taxon>
    </lineage>
</organism>
<reference evidence="6 7" key="1">
    <citation type="submission" date="2023-03" db="EMBL/GenBank/DDBJ databases">
        <title>Genome sequence of Lichtheimia ornata CBS 291.66.</title>
        <authorList>
            <person name="Mohabir J.T."/>
            <person name="Shea T.P."/>
            <person name="Kurbessoian T."/>
            <person name="Berby B."/>
            <person name="Fontaine J."/>
            <person name="Livny J."/>
            <person name="Gnirke A."/>
            <person name="Stajich J.E."/>
            <person name="Cuomo C.A."/>
        </authorList>
    </citation>
    <scope>NUCLEOTIDE SEQUENCE [LARGE SCALE GENOMIC DNA]</scope>
    <source>
        <strain evidence="6">CBS 291.66</strain>
    </source>
</reference>
<evidence type="ECO:0000313" key="6">
    <source>
        <dbReference type="EMBL" id="KAJ8653966.1"/>
    </source>
</evidence>
<dbReference type="PANTHER" id="PTHR14089">
    <property type="entry name" value="PRE-MRNA-SPLICING FACTOR RBM22"/>
    <property type="match status" value="1"/>
</dbReference>
<dbReference type="InterPro" id="IPR012677">
    <property type="entry name" value="Nucleotide-bd_a/b_plait_sf"/>
</dbReference>
<dbReference type="GO" id="GO:0017070">
    <property type="term" value="F:U6 snRNA binding"/>
    <property type="evidence" value="ECO:0007669"/>
    <property type="project" value="TreeGrafter"/>
</dbReference>
<evidence type="ECO:0000256" key="4">
    <source>
        <dbReference type="SAM" id="MobiDB-lite"/>
    </source>
</evidence>
<dbReference type="PANTHER" id="PTHR14089:SF8">
    <property type="entry name" value="RNA-BINDING PROTEIN MRN1"/>
    <property type="match status" value="1"/>
</dbReference>
<comment type="caution">
    <text evidence="6">The sequence shown here is derived from an EMBL/GenBank/DDBJ whole genome shotgun (WGS) entry which is preliminary data.</text>
</comment>
<feature type="domain" description="RRM" evidence="5">
    <location>
        <begin position="631"/>
        <end position="702"/>
    </location>
</feature>
<keyword evidence="2 3" id="KW-0694">RNA-binding</keyword>
<dbReference type="GO" id="GO:0071006">
    <property type="term" value="C:U2-type catalytic step 1 spliceosome"/>
    <property type="evidence" value="ECO:0007669"/>
    <property type="project" value="TreeGrafter"/>
</dbReference>
<gene>
    <name evidence="6" type="ORF">O0I10_010415</name>
</gene>
<keyword evidence="7" id="KW-1185">Reference proteome</keyword>
<dbReference type="GO" id="GO:0010468">
    <property type="term" value="P:regulation of gene expression"/>
    <property type="evidence" value="ECO:0007669"/>
    <property type="project" value="UniProtKB-ARBA"/>
</dbReference>
<dbReference type="SMART" id="SM00360">
    <property type="entry name" value="RRM"/>
    <property type="match status" value="4"/>
</dbReference>
<keyword evidence="1" id="KW-0677">Repeat</keyword>
<feature type="region of interest" description="Disordered" evidence="4">
    <location>
        <begin position="174"/>
        <end position="201"/>
    </location>
</feature>
<dbReference type="FunFam" id="3.30.70.330:FF:000120">
    <property type="entry name" value="Negative regulator of differentiation 1"/>
    <property type="match status" value="1"/>
</dbReference>
<dbReference type="Pfam" id="PF00076">
    <property type="entry name" value="RRM_1"/>
    <property type="match status" value="2"/>
</dbReference>
<name>A0AAD7UXJ1_9FUNG</name>
<feature type="domain" description="RRM" evidence="5">
    <location>
        <begin position="310"/>
        <end position="383"/>
    </location>
</feature>
<dbReference type="AlphaFoldDB" id="A0AAD7UXJ1"/>
<dbReference type="GO" id="GO:0000974">
    <property type="term" value="C:Prp19 complex"/>
    <property type="evidence" value="ECO:0007669"/>
    <property type="project" value="TreeGrafter"/>
</dbReference>
<dbReference type="GO" id="GO:0071007">
    <property type="term" value="C:U2-type catalytic step 2 spliceosome"/>
    <property type="evidence" value="ECO:0007669"/>
    <property type="project" value="TreeGrafter"/>
</dbReference>
<dbReference type="GO" id="GO:0005737">
    <property type="term" value="C:cytoplasm"/>
    <property type="evidence" value="ECO:0007669"/>
    <property type="project" value="UniProtKB-ARBA"/>
</dbReference>
<dbReference type="GO" id="GO:0036002">
    <property type="term" value="F:pre-mRNA binding"/>
    <property type="evidence" value="ECO:0007669"/>
    <property type="project" value="TreeGrafter"/>
</dbReference>
<evidence type="ECO:0000259" key="5">
    <source>
        <dbReference type="PROSITE" id="PS50102"/>
    </source>
</evidence>
<dbReference type="RefSeq" id="XP_058338880.1">
    <property type="nucleotide sequence ID" value="XM_058490396.1"/>
</dbReference>
<proteinExistence type="predicted"/>
<dbReference type="Gene3D" id="3.30.70.330">
    <property type="match status" value="4"/>
</dbReference>
<dbReference type="InterPro" id="IPR035979">
    <property type="entry name" value="RBD_domain_sf"/>
</dbReference>
<feature type="domain" description="RRM" evidence="5">
    <location>
        <begin position="400"/>
        <end position="479"/>
    </location>
</feature>